<dbReference type="Gene3D" id="2.40.33.20">
    <property type="entry name" value="PK beta-barrel domain-like"/>
    <property type="match status" value="1"/>
</dbReference>
<evidence type="ECO:0000313" key="3">
    <source>
        <dbReference type="EMBL" id="SES99400.1"/>
    </source>
</evidence>
<evidence type="ECO:0000313" key="2">
    <source>
        <dbReference type="EMBL" id="SDD30991.1"/>
    </source>
</evidence>
<evidence type="ECO:0000313" key="5">
    <source>
        <dbReference type="Proteomes" id="UP000324021"/>
    </source>
</evidence>
<dbReference type="PROSITE" id="PS51340">
    <property type="entry name" value="MOSC"/>
    <property type="match status" value="1"/>
</dbReference>
<keyword evidence="4" id="KW-1185">Reference proteome</keyword>
<protein>
    <submittedName>
        <fullName evidence="2">MOSC domain-containing protein</fullName>
    </submittedName>
</protein>
<dbReference type="InterPro" id="IPR052716">
    <property type="entry name" value="MOSC_domain"/>
</dbReference>
<dbReference type="InterPro" id="IPR005302">
    <property type="entry name" value="MoCF_Sase_C"/>
</dbReference>
<reference evidence="4 5" key="1">
    <citation type="submission" date="2016-10" db="EMBL/GenBank/DDBJ databases">
        <authorList>
            <person name="Varghese N."/>
            <person name="Submissions S."/>
        </authorList>
    </citation>
    <scope>NUCLEOTIDE SEQUENCE [LARGE SCALE GENOMIC DNA]</scope>
    <source>
        <strain evidence="2 5">CDM_1</strain>
        <strain evidence="4">CDM_6</strain>
    </source>
</reference>
<dbReference type="Pfam" id="PF03473">
    <property type="entry name" value="MOSC"/>
    <property type="match status" value="1"/>
</dbReference>
<dbReference type="PANTHER" id="PTHR36930">
    <property type="entry name" value="METAL-SULFUR CLUSTER BIOSYNTHESIS PROTEINS YUAD-RELATED"/>
    <property type="match status" value="1"/>
</dbReference>
<gene>
    <name evidence="3" type="ORF">SAMN04488694_10339</name>
    <name evidence="2" type="ORF">SAMN05192552_101828</name>
</gene>
<dbReference type="EMBL" id="FMZP01000018">
    <property type="protein sequence ID" value="SDD30991.1"/>
    <property type="molecule type" value="Genomic_DNA"/>
</dbReference>
<organism evidence="2 5">
    <name type="scientific">Natrinema hispanicum</name>
    <dbReference type="NCBI Taxonomy" id="392421"/>
    <lineage>
        <taxon>Archaea</taxon>
        <taxon>Methanobacteriati</taxon>
        <taxon>Methanobacteriota</taxon>
        <taxon>Stenosarchaea group</taxon>
        <taxon>Halobacteria</taxon>
        <taxon>Halobacteriales</taxon>
        <taxon>Natrialbaceae</taxon>
        <taxon>Natrinema</taxon>
    </lineage>
</organism>
<accession>A0A1G6TPM1</accession>
<reference evidence="3" key="2">
    <citation type="submission" date="2016-10" db="EMBL/GenBank/DDBJ databases">
        <authorList>
            <person name="de Groot N.N."/>
        </authorList>
    </citation>
    <scope>NUCLEOTIDE SEQUENCE [LARGE SCALE GENOMIC DNA]</scope>
    <source>
        <strain evidence="3">CDM_6</strain>
    </source>
</reference>
<dbReference type="Proteomes" id="UP000324021">
    <property type="component" value="Unassembled WGS sequence"/>
</dbReference>
<dbReference type="AlphaFoldDB" id="A0A1G6TPM1"/>
<dbReference type="OrthoDB" id="68158at2157"/>
<sequence>MTATGTIRAIHIASEQGAPMERVEQVTAVAQRGLEGDRYYATEGTFADREGSDLTLIEAEALAAVERDYGIDLESGVHRRNLTTAGIALNHLVGERFRVGEVVCEGIELCEPCSYLERHLEKEGIREALVHRGGLRARLLEDGVVTEGDSIERVARRGTTQR</sequence>
<dbReference type="InterPro" id="IPR011037">
    <property type="entry name" value="Pyrv_Knase-like_insert_dom_sf"/>
</dbReference>
<dbReference type="STRING" id="392421.SAMN04488694_10339"/>
<name>A0A1G6TPM1_9EURY</name>
<evidence type="ECO:0000259" key="1">
    <source>
        <dbReference type="PROSITE" id="PS51340"/>
    </source>
</evidence>
<dbReference type="Proteomes" id="UP000199320">
    <property type="component" value="Unassembled WGS sequence"/>
</dbReference>
<feature type="domain" description="MOSC" evidence="1">
    <location>
        <begin position="21"/>
        <end position="154"/>
    </location>
</feature>
<evidence type="ECO:0000313" key="4">
    <source>
        <dbReference type="Proteomes" id="UP000199320"/>
    </source>
</evidence>
<dbReference type="GO" id="GO:0030170">
    <property type="term" value="F:pyridoxal phosphate binding"/>
    <property type="evidence" value="ECO:0007669"/>
    <property type="project" value="InterPro"/>
</dbReference>
<dbReference type="RefSeq" id="WP_092930262.1">
    <property type="nucleotide sequence ID" value="NZ_FMZP01000018.1"/>
</dbReference>
<dbReference type="PANTHER" id="PTHR36930:SF1">
    <property type="entry name" value="MOSC DOMAIN-CONTAINING PROTEIN"/>
    <property type="match status" value="1"/>
</dbReference>
<dbReference type="EMBL" id="FOIC01000003">
    <property type="protein sequence ID" value="SES99400.1"/>
    <property type="molecule type" value="Genomic_DNA"/>
</dbReference>
<dbReference type="SUPFAM" id="SSF50800">
    <property type="entry name" value="PK beta-barrel domain-like"/>
    <property type="match status" value="1"/>
</dbReference>
<proteinExistence type="predicted"/>
<dbReference type="GO" id="GO:0003824">
    <property type="term" value="F:catalytic activity"/>
    <property type="evidence" value="ECO:0007669"/>
    <property type="project" value="InterPro"/>
</dbReference>
<dbReference type="GO" id="GO:0030151">
    <property type="term" value="F:molybdenum ion binding"/>
    <property type="evidence" value="ECO:0007669"/>
    <property type="project" value="InterPro"/>
</dbReference>